<comment type="caution">
    <text evidence="3">Lacks conserved residue(s) required for the propagation of feature annotation.</text>
</comment>
<evidence type="ECO:0000256" key="3">
    <source>
        <dbReference type="PROSITE-ProRule" id="PRU01191"/>
    </source>
</evidence>
<accession>A0AAE1XS70</accession>
<gene>
    <name evidence="4" type="ORF">Salat_2478800</name>
</gene>
<keyword evidence="5" id="KW-1185">Reference proteome</keyword>
<evidence type="ECO:0000256" key="2">
    <source>
        <dbReference type="ARBA" id="ARBA00023163"/>
    </source>
</evidence>
<keyword evidence="1" id="KW-0805">Transcription regulation</keyword>
<evidence type="ECO:0000313" key="4">
    <source>
        <dbReference type="EMBL" id="KAK4416533.1"/>
    </source>
</evidence>
<protein>
    <submittedName>
        <fullName evidence="4">Scarecrow-like protein 15</fullName>
    </submittedName>
</protein>
<sequence length="245" mass="26535">MKVPFPANNSKPLNFTITTTHTTAFPAPTASAYEPKSVLDLRRSPSPVAEKPVSTGPLPVLEETDHELINQHLEGWDSLMRELGLHDDSPPDSKPINIIPSSTLPELPQVTSSFDSNQFVPADFGLFSDIPATYTATTAPLNQNSDAISSFDGLSGDFNGGGAGNWNAGFDYVDELIRLAECFETNSVQLGHVILARLNQRLSSPTGKPLQRAAFYFKEALQSLLTGATRPDHRAVSSFGDRSNH</sequence>
<comment type="similarity">
    <text evidence="3">Belongs to the GRAS family.</text>
</comment>
<dbReference type="InterPro" id="IPR005202">
    <property type="entry name" value="TF_GRAS"/>
</dbReference>
<reference evidence="4" key="1">
    <citation type="submission" date="2020-06" db="EMBL/GenBank/DDBJ databases">
        <authorList>
            <person name="Li T."/>
            <person name="Hu X."/>
            <person name="Zhang T."/>
            <person name="Song X."/>
            <person name="Zhang H."/>
            <person name="Dai N."/>
            <person name="Sheng W."/>
            <person name="Hou X."/>
            <person name="Wei L."/>
        </authorList>
    </citation>
    <scope>NUCLEOTIDE SEQUENCE</scope>
    <source>
        <strain evidence="4">3651</strain>
        <tissue evidence="4">Leaf</tissue>
    </source>
</reference>
<comment type="caution">
    <text evidence="4">The sequence shown here is derived from an EMBL/GenBank/DDBJ whole genome shotgun (WGS) entry which is preliminary data.</text>
</comment>
<proteinExistence type="inferred from homology"/>
<organism evidence="4 5">
    <name type="scientific">Sesamum alatum</name>
    <dbReference type="NCBI Taxonomy" id="300844"/>
    <lineage>
        <taxon>Eukaryota</taxon>
        <taxon>Viridiplantae</taxon>
        <taxon>Streptophyta</taxon>
        <taxon>Embryophyta</taxon>
        <taxon>Tracheophyta</taxon>
        <taxon>Spermatophyta</taxon>
        <taxon>Magnoliopsida</taxon>
        <taxon>eudicotyledons</taxon>
        <taxon>Gunneridae</taxon>
        <taxon>Pentapetalae</taxon>
        <taxon>asterids</taxon>
        <taxon>lamiids</taxon>
        <taxon>Lamiales</taxon>
        <taxon>Pedaliaceae</taxon>
        <taxon>Sesamum</taxon>
    </lineage>
</organism>
<dbReference type="Pfam" id="PF03514">
    <property type="entry name" value="GRAS"/>
    <property type="match status" value="1"/>
</dbReference>
<keyword evidence="2" id="KW-0804">Transcription</keyword>
<reference evidence="4" key="2">
    <citation type="journal article" date="2024" name="Plant">
        <title>Genomic evolution and insights into agronomic trait innovations of Sesamum species.</title>
        <authorList>
            <person name="Miao H."/>
            <person name="Wang L."/>
            <person name="Qu L."/>
            <person name="Liu H."/>
            <person name="Sun Y."/>
            <person name="Le M."/>
            <person name="Wang Q."/>
            <person name="Wei S."/>
            <person name="Zheng Y."/>
            <person name="Lin W."/>
            <person name="Duan Y."/>
            <person name="Cao H."/>
            <person name="Xiong S."/>
            <person name="Wang X."/>
            <person name="Wei L."/>
            <person name="Li C."/>
            <person name="Ma Q."/>
            <person name="Ju M."/>
            <person name="Zhao R."/>
            <person name="Li G."/>
            <person name="Mu C."/>
            <person name="Tian Q."/>
            <person name="Mei H."/>
            <person name="Zhang T."/>
            <person name="Gao T."/>
            <person name="Zhang H."/>
        </authorList>
    </citation>
    <scope>NUCLEOTIDE SEQUENCE</scope>
    <source>
        <strain evidence="4">3651</strain>
    </source>
</reference>
<evidence type="ECO:0000256" key="1">
    <source>
        <dbReference type="ARBA" id="ARBA00023015"/>
    </source>
</evidence>
<dbReference type="Proteomes" id="UP001293254">
    <property type="component" value="Unassembled WGS sequence"/>
</dbReference>
<dbReference type="PROSITE" id="PS50985">
    <property type="entry name" value="GRAS"/>
    <property type="match status" value="1"/>
</dbReference>
<evidence type="ECO:0000313" key="5">
    <source>
        <dbReference type="Proteomes" id="UP001293254"/>
    </source>
</evidence>
<dbReference type="EMBL" id="JACGWO010000010">
    <property type="protein sequence ID" value="KAK4416533.1"/>
    <property type="molecule type" value="Genomic_DNA"/>
</dbReference>
<name>A0AAE1XS70_9LAMI</name>
<dbReference type="AlphaFoldDB" id="A0AAE1XS70"/>